<evidence type="ECO:0000313" key="1">
    <source>
        <dbReference type="EMBL" id="CAK0888621.1"/>
    </source>
</evidence>
<dbReference type="EMBL" id="CAUYUJ010019104">
    <property type="protein sequence ID" value="CAK0888621.1"/>
    <property type="molecule type" value="Genomic_DNA"/>
</dbReference>
<accession>A0ABN9WPK9</accession>
<gene>
    <name evidence="1" type="ORF">PCOR1329_LOCUS69376</name>
</gene>
<dbReference type="Proteomes" id="UP001189429">
    <property type="component" value="Unassembled WGS sequence"/>
</dbReference>
<keyword evidence="2" id="KW-1185">Reference proteome</keyword>
<proteinExistence type="predicted"/>
<reference evidence="1" key="1">
    <citation type="submission" date="2023-10" db="EMBL/GenBank/DDBJ databases">
        <authorList>
            <person name="Chen Y."/>
            <person name="Shah S."/>
            <person name="Dougan E. K."/>
            <person name="Thang M."/>
            <person name="Chan C."/>
        </authorList>
    </citation>
    <scope>NUCLEOTIDE SEQUENCE [LARGE SCALE GENOMIC DNA]</scope>
</reference>
<comment type="caution">
    <text evidence="1">The sequence shown here is derived from an EMBL/GenBank/DDBJ whole genome shotgun (WGS) entry which is preliminary data.</text>
</comment>
<name>A0ABN9WPK9_9DINO</name>
<protein>
    <recommendedName>
        <fullName evidence="3">Transmembrane 9 superfamily member</fullName>
    </recommendedName>
</protein>
<evidence type="ECO:0000313" key="2">
    <source>
        <dbReference type="Proteomes" id="UP001189429"/>
    </source>
</evidence>
<organism evidence="1 2">
    <name type="scientific">Prorocentrum cordatum</name>
    <dbReference type="NCBI Taxonomy" id="2364126"/>
    <lineage>
        <taxon>Eukaryota</taxon>
        <taxon>Sar</taxon>
        <taxon>Alveolata</taxon>
        <taxon>Dinophyceae</taxon>
        <taxon>Prorocentrales</taxon>
        <taxon>Prorocentraceae</taxon>
        <taxon>Prorocentrum</taxon>
    </lineage>
</organism>
<evidence type="ECO:0008006" key="3">
    <source>
        <dbReference type="Google" id="ProtNLM"/>
    </source>
</evidence>
<sequence length="158" mass="17370">MQRVIEAAYVIGPGYPAPEYDPSYVCPLNVEQEHFIDHTIEVEISKSFPGLLTMYHLYTVEIICSGLPGVDFNTLEYAEPGKDGERKLKYIHAWSWLEWRASMSAPELVSLSTRVPIRARAHAAPGAGTGVRCGLLTEGVHGHGHALAQKCVVAARRA</sequence>